<feature type="repeat" description="Pumilio" evidence="7">
    <location>
        <begin position="864"/>
        <end position="899"/>
    </location>
</feature>
<dbReference type="Pfam" id="PF07990">
    <property type="entry name" value="NABP"/>
    <property type="match status" value="1"/>
</dbReference>
<gene>
    <name evidence="9" type="primary">APUM4</name>
    <name evidence="9" type="ORF">AXF42_Ash018948</name>
</gene>
<dbReference type="SMART" id="SM00025">
    <property type="entry name" value="Pumilio"/>
    <property type="match status" value="8"/>
</dbReference>
<dbReference type="InterPro" id="IPR033712">
    <property type="entry name" value="Pumilio_RNA-bd"/>
</dbReference>
<dbReference type="GO" id="GO:0003729">
    <property type="term" value="F:mRNA binding"/>
    <property type="evidence" value="ECO:0007669"/>
    <property type="project" value="UniProtKB-ARBA"/>
</dbReference>
<reference evidence="9 10" key="1">
    <citation type="journal article" date="2017" name="Nature">
        <title>The Apostasia genome and the evolution of orchids.</title>
        <authorList>
            <person name="Zhang G.Q."/>
            <person name="Liu K.W."/>
            <person name="Li Z."/>
            <person name="Lohaus R."/>
            <person name="Hsiao Y.Y."/>
            <person name="Niu S.C."/>
            <person name="Wang J.Y."/>
            <person name="Lin Y.C."/>
            <person name="Xu Q."/>
            <person name="Chen L.J."/>
            <person name="Yoshida K."/>
            <person name="Fujiwara S."/>
            <person name="Wang Z.W."/>
            <person name="Zhang Y.Q."/>
            <person name="Mitsuda N."/>
            <person name="Wang M."/>
            <person name="Liu G.H."/>
            <person name="Pecoraro L."/>
            <person name="Huang H.X."/>
            <person name="Xiao X.J."/>
            <person name="Lin M."/>
            <person name="Wu X.Y."/>
            <person name="Wu W.L."/>
            <person name="Chen Y.Y."/>
            <person name="Chang S.B."/>
            <person name="Sakamoto S."/>
            <person name="Ohme-Takagi M."/>
            <person name="Yagi M."/>
            <person name="Zeng S.J."/>
            <person name="Shen C.Y."/>
            <person name="Yeh C.M."/>
            <person name="Luo Y.B."/>
            <person name="Tsai W.C."/>
            <person name="Van de Peer Y."/>
            <person name="Liu Z.J."/>
        </authorList>
    </citation>
    <scope>NUCLEOTIDE SEQUENCE [LARGE SCALE GENOMIC DNA]</scope>
    <source>
        <strain evidence="10">cv. Shenzhen</strain>
        <tissue evidence="9">Stem</tissue>
    </source>
</reference>
<evidence type="ECO:0000256" key="7">
    <source>
        <dbReference type="PROSITE-ProRule" id="PRU00317"/>
    </source>
</evidence>
<dbReference type="InterPro" id="IPR016024">
    <property type="entry name" value="ARM-type_fold"/>
</dbReference>
<dbReference type="PANTHER" id="PTHR12537">
    <property type="entry name" value="RNA BINDING PROTEIN PUMILIO-RELATED"/>
    <property type="match status" value="1"/>
</dbReference>
<feature type="repeat" description="Pumilio" evidence="7">
    <location>
        <begin position="900"/>
        <end position="941"/>
    </location>
</feature>
<evidence type="ECO:0000256" key="1">
    <source>
        <dbReference type="ARBA" id="ARBA00004496"/>
    </source>
</evidence>
<dbReference type="GO" id="GO:0005737">
    <property type="term" value="C:cytoplasm"/>
    <property type="evidence" value="ECO:0007669"/>
    <property type="project" value="UniProtKB-SubCell"/>
</dbReference>
<feature type="repeat" description="Pumilio" evidence="7">
    <location>
        <begin position="683"/>
        <end position="718"/>
    </location>
</feature>
<dbReference type="Pfam" id="PF00806">
    <property type="entry name" value="PUF"/>
    <property type="match status" value="8"/>
</dbReference>
<evidence type="ECO:0000313" key="10">
    <source>
        <dbReference type="Proteomes" id="UP000236161"/>
    </source>
</evidence>
<evidence type="ECO:0000256" key="3">
    <source>
        <dbReference type="ARBA" id="ARBA00022737"/>
    </source>
</evidence>
<keyword evidence="4" id="KW-0810">Translation regulation</keyword>
<keyword evidence="5" id="KW-0694">RNA-binding</keyword>
<dbReference type="InterPro" id="IPR033133">
    <property type="entry name" value="PUM-HD"/>
</dbReference>
<protein>
    <submittedName>
        <fullName evidence="9">Pumilio like 4</fullName>
    </submittedName>
</protein>
<dbReference type="EMBL" id="KZ451915">
    <property type="protein sequence ID" value="PKA62740.1"/>
    <property type="molecule type" value="Genomic_DNA"/>
</dbReference>
<accession>A0A2I0B4M7</accession>
<dbReference type="GO" id="GO:0006417">
    <property type="term" value="P:regulation of translation"/>
    <property type="evidence" value="ECO:0007669"/>
    <property type="project" value="UniProtKB-KW"/>
</dbReference>
<feature type="repeat" description="Pumilio" evidence="7">
    <location>
        <begin position="755"/>
        <end position="790"/>
    </location>
</feature>
<dbReference type="FunFam" id="1.25.10.10:FF:000004">
    <property type="entry name" value="Pumilio homolog 1 isoform 2"/>
    <property type="match status" value="1"/>
</dbReference>
<dbReference type="InterPro" id="IPR012940">
    <property type="entry name" value="NABP"/>
</dbReference>
<dbReference type="PROSITE" id="PS50303">
    <property type="entry name" value="PUM_HD"/>
    <property type="match status" value="1"/>
</dbReference>
<feature type="repeat" description="Pumilio" evidence="7">
    <location>
        <begin position="791"/>
        <end position="826"/>
    </location>
</feature>
<dbReference type="OrthoDB" id="668540at2759"/>
<evidence type="ECO:0000256" key="5">
    <source>
        <dbReference type="ARBA" id="ARBA00022884"/>
    </source>
</evidence>
<dbReference type="PANTHER" id="PTHR12537:SF12">
    <property type="entry name" value="MATERNAL PROTEIN PUMILIO"/>
    <property type="match status" value="1"/>
</dbReference>
<evidence type="ECO:0000256" key="2">
    <source>
        <dbReference type="ARBA" id="ARBA00022490"/>
    </source>
</evidence>
<evidence type="ECO:0000259" key="8">
    <source>
        <dbReference type="PROSITE" id="PS50303"/>
    </source>
</evidence>
<name>A0A2I0B4M7_9ASPA</name>
<evidence type="ECO:0000313" key="9">
    <source>
        <dbReference type="EMBL" id="PKA62740.1"/>
    </source>
</evidence>
<dbReference type="PROSITE" id="PS50302">
    <property type="entry name" value="PUM"/>
    <property type="match status" value="8"/>
</dbReference>
<keyword evidence="3" id="KW-0677">Repeat</keyword>
<dbReference type="Proteomes" id="UP000236161">
    <property type="component" value="Unassembled WGS sequence"/>
</dbReference>
<organism evidence="9 10">
    <name type="scientific">Apostasia shenzhenica</name>
    <dbReference type="NCBI Taxonomy" id="1088818"/>
    <lineage>
        <taxon>Eukaryota</taxon>
        <taxon>Viridiplantae</taxon>
        <taxon>Streptophyta</taxon>
        <taxon>Embryophyta</taxon>
        <taxon>Tracheophyta</taxon>
        <taxon>Spermatophyta</taxon>
        <taxon>Magnoliopsida</taxon>
        <taxon>Liliopsida</taxon>
        <taxon>Asparagales</taxon>
        <taxon>Orchidaceae</taxon>
        <taxon>Apostasioideae</taxon>
        <taxon>Apostasia</taxon>
    </lineage>
</organism>
<dbReference type="STRING" id="1088818.A0A2I0B4M7"/>
<dbReference type="CDD" id="cd07920">
    <property type="entry name" value="Pumilio"/>
    <property type="match status" value="1"/>
</dbReference>
<dbReference type="InterPro" id="IPR011989">
    <property type="entry name" value="ARM-like"/>
</dbReference>
<comment type="subcellular location">
    <subcellularLocation>
        <location evidence="1">Cytoplasm</location>
    </subcellularLocation>
</comment>
<keyword evidence="2" id="KW-0963">Cytoplasm</keyword>
<dbReference type="SUPFAM" id="SSF48371">
    <property type="entry name" value="ARM repeat"/>
    <property type="match status" value="1"/>
</dbReference>
<feature type="domain" description="PUM-HD" evidence="8">
    <location>
        <begin position="627"/>
        <end position="967"/>
    </location>
</feature>
<keyword evidence="10" id="KW-1185">Reference proteome</keyword>
<sequence>MVTESAVKMASVTLPGNFEEDFEKDIEALLCEAPPPQHYHHYQSRASYDRERELNIYRSGSAPPTVEGSRSAIGSLLGRSEVGGFDDPIASGVLSEEEMRSNLAYMSYYYSSENLNPRLPPPSLSKEDWRAAKKFGFGGSALGGVGNWKCRKKMEVDGSGSSLFSVHPCLPMQVEKASLELDGGQQWLANGTDGLMGLPEIGMGARRKSFADVLQEGFNNSTTSVMGHVPCPVSRNADNAANPLAPSDAQLTQLHNGVETLDGIRSVRTSHGLARVQSLGSTMSQSFASAVDPSIARSRTPDPRLIGRSSSLCLPTAEGRVSGADSKKFYNGIGDFSRPIADYVDVATALAGLKLSNKPEGGENDFFGASSAPVSACNDFSKNTRFLQDDISALSSKELIGLQKQFSSNNLSNKVASLRTTTLKGSSGQYQSDSLNTNFSENNPNAYLLSNGLPSTLKNQLDTGAAAFCSEYVKRHESQEGPVCQVPVMESLYAEYLRRASSPASPFSGDFNNTSLGGSLLDSSHVDLPGYKKAFLEALLAQQKLQYGGSFNSAGSLDNGLNGISGFTLGMPYLSSPISGTLLSSLGPGTPSRKNGRLPHVPSILQSTTGMLKGPWNYENCFMEGGFTSTLLEEFKNNKAKSFELSDIVDHVVEFSEDQYGSRFIQQKLETASVEEKSKIFPEIILHAHALMTDVFGNYVIQKFFEHGTESQINQLASQLIGHVLPLSLQMYGCRVIQKALEVVDVERQSQVVSELDGSVMKCVRDQNGNHVIQKCIECVPQERIQFIISAFYGQLVALSTHPYGCRVIQRVLEYCSDEKTQSIMMNEILQSVSTLAQDQYGNYVVQHVLQHGKPEERSAIISKLSGQIVKMSQQKFASNVIEKCLTYSTPMERLVLINEMLGSTEENEPLQAMMKDQFANYVVQKVLETCDDQNRELILSRIKVHLNALKRYTYGKHIVARVEKLIAAGERRIGMASG</sequence>
<feature type="repeat" description="Pumilio" evidence="7">
    <location>
        <begin position="647"/>
        <end position="682"/>
    </location>
</feature>
<feature type="repeat" description="Pumilio" evidence="7">
    <location>
        <begin position="719"/>
        <end position="754"/>
    </location>
</feature>
<evidence type="ECO:0000256" key="6">
    <source>
        <dbReference type="ARBA" id="ARBA00055193"/>
    </source>
</evidence>
<evidence type="ECO:0000256" key="4">
    <source>
        <dbReference type="ARBA" id="ARBA00022845"/>
    </source>
</evidence>
<proteinExistence type="predicted"/>
<dbReference type="AlphaFoldDB" id="A0A2I0B4M7"/>
<comment type="function">
    <text evidence="6">Sequence-specific RNA-binding protein that regulates translation and mRNA stability by binding the 3'-UTR of target mRNAs. Binds the APUM-binding elements (APBEs) in the 3'-UTR mRNA sequence of CLV1, PNH, WUS and FAS2.</text>
</comment>
<dbReference type="InterPro" id="IPR001313">
    <property type="entry name" value="Pumilio_RNA-bd_rpt"/>
</dbReference>
<dbReference type="Gene3D" id="1.25.10.10">
    <property type="entry name" value="Leucine-rich Repeat Variant"/>
    <property type="match status" value="1"/>
</dbReference>
<feature type="repeat" description="Pumilio" evidence="7">
    <location>
        <begin position="828"/>
        <end position="863"/>
    </location>
</feature>